<name>A0A3D8LG88_9BACT</name>
<comment type="caution">
    <text evidence="1">The sequence shown here is derived from an EMBL/GenBank/DDBJ whole genome shotgun (WGS) entry which is preliminary data.</text>
</comment>
<accession>A0A3D8LG88</accession>
<dbReference type="AlphaFoldDB" id="A0A3D8LG88"/>
<proteinExistence type="predicted"/>
<reference evidence="2" key="1">
    <citation type="submission" date="2018-08" db="EMBL/GenBank/DDBJ databases">
        <authorList>
            <person name="Liu Z.-W."/>
            <person name="Du Z.-J."/>
        </authorList>
    </citation>
    <scope>NUCLEOTIDE SEQUENCE [LARGE SCALE GENOMIC DNA]</scope>
    <source>
        <strain evidence="2">H4X</strain>
    </source>
</reference>
<keyword evidence="2" id="KW-1185">Reference proteome</keyword>
<organism evidence="1 2">
    <name type="scientific">Pontibacter diazotrophicus</name>
    <dbReference type="NCBI Taxonomy" id="1400979"/>
    <lineage>
        <taxon>Bacteria</taxon>
        <taxon>Pseudomonadati</taxon>
        <taxon>Bacteroidota</taxon>
        <taxon>Cytophagia</taxon>
        <taxon>Cytophagales</taxon>
        <taxon>Hymenobacteraceae</taxon>
        <taxon>Pontibacter</taxon>
    </lineage>
</organism>
<gene>
    <name evidence="1" type="ORF">DXT99_04515</name>
</gene>
<protein>
    <submittedName>
        <fullName evidence="1">Uncharacterized protein</fullName>
    </submittedName>
</protein>
<evidence type="ECO:0000313" key="2">
    <source>
        <dbReference type="Proteomes" id="UP000256708"/>
    </source>
</evidence>
<dbReference type="Proteomes" id="UP000256708">
    <property type="component" value="Unassembled WGS sequence"/>
</dbReference>
<evidence type="ECO:0000313" key="1">
    <source>
        <dbReference type="EMBL" id="RDV16469.1"/>
    </source>
</evidence>
<sequence>MSLLANEWVLRERLHKEEGKFQPMKPFEPIRLELYPDLTYKLIRQHDTVNYLDSIETVEWGNWEINKDRVSISVQITNVDGRSILSAMLYRWQIEKLTPQQLILNQIGAGEQLLVFERAK</sequence>
<dbReference type="EMBL" id="QRGR01000004">
    <property type="protein sequence ID" value="RDV16469.1"/>
    <property type="molecule type" value="Genomic_DNA"/>
</dbReference>